<evidence type="ECO:0000313" key="19">
    <source>
        <dbReference type="EMBL" id="CRL38249.1"/>
    </source>
</evidence>
<dbReference type="Pfam" id="PF07687">
    <property type="entry name" value="M20_dimer"/>
    <property type="match status" value="1"/>
</dbReference>
<evidence type="ECO:0000256" key="12">
    <source>
        <dbReference type="ARBA" id="ARBA00061423"/>
    </source>
</evidence>
<evidence type="ECO:0000256" key="2">
    <source>
        <dbReference type="ARBA" id="ARBA00001947"/>
    </source>
</evidence>
<keyword evidence="8" id="KW-0170">Cobalt</keyword>
<keyword evidence="20" id="KW-1185">Reference proteome</keyword>
<sequence length="483" mass="53308">MSTLEHLYPERVFYYFKQIAAIPHGSGNTKAISDYLVKFAKEHTLTWYQDEANNVVLVKEASKGYEKAPAIIIQGHMDMVCEKEKDCALDMDKEGLRLYVDGDFLKAEGTTLGGDDGIAVAYALAILESDEISHPKLEVVITVDEEIGMLGAAVMDLSMLTGHTMLNIDSDEEGIFLTGCAGGMALNVSIPVTRVRQTGKKLSLIVTGLSGGHSGSEIDKEHGNADLLMGRLLYGIFSRSPFGILTLHGGLKDNAIPRECEAEILIPAENTQIVCEYVKELNEILKKELVETDPGVQVLIEEQGNAEAEILDYHSVSRVIFYLRNVPNGIQHMSQLLNGQVETSLNLGILELKEDALTSLTSIRSSVKTRKEDLCARVTMLVEMLGGEAEVEGDYPAWEYRMDSALRPQVEKVYEELFHKKPVFSTIHAGLECGLLSEKIPDLDCVSFGPDNFDIHTPKEHLSISSTARVWDFLVAFLQQANV</sequence>
<comment type="cofactor">
    <cofactor evidence="2">
        <name>Zn(2+)</name>
        <dbReference type="ChEBI" id="CHEBI:29105"/>
    </cofactor>
</comment>
<dbReference type="CDD" id="cd03890">
    <property type="entry name" value="M20_pepD"/>
    <property type="match status" value="1"/>
</dbReference>
<evidence type="ECO:0000256" key="15">
    <source>
        <dbReference type="ARBA" id="ARBA00076004"/>
    </source>
</evidence>
<evidence type="ECO:0000313" key="20">
    <source>
        <dbReference type="Proteomes" id="UP000049979"/>
    </source>
</evidence>
<dbReference type="PANTHER" id="PTHR43501:SF1">
    <property type="entry name" value="CYTOSOL NON-SPECIFIC DIPEPTIDASE"/>
    <property type="match status" value="1"/>
</dbReference>
<dbReference type="InterPro" id="IPR011650">
    <property type="entry name" value="Peptidase_M20_dimer"/>
</dbReference>
<evidence type="ECO:0000259" key="18">
    <source>
        <dbReference type="Pfam" id="PF07687"/>
    </source>
</evidence>
<gene>
    <name evidence="19" type="ORF">M72_06181</name>
</gene>
<dbReference type="AlphaFoldDB" id="A0A0M6WMD6"/>
<evidence type="ECO:0000256" key="6">
    <source>
        <dbReference type="ARBA" id="ARBA00022833"/>
    </source>
</evidence>
<dbReference type="FunFam" id="3.40.630.10:FF:000018">
    <property type="entry name" value="Aminoacyl-histidine dipeptidase PepD"/>
    <property type="match status" value="1"/>
</dbReference>
<accession>A0A0M6WMD6</accession>
<evidence type="ECO:0000256" key="5">
    <source>
        <dbReference type="ARBA" id="ARBA00022801"/>
    </source>
</evidence>
<keyword evidence="7" id="KW-0482">Metalloprotease</keyword>
<dbReference type="GO" id="GO:0006508">
    <property type="term" value="P:proteolysis"/>
    <property type="evidence" value="ECO:0007669"/>
    <property type="project" value="UniProtKB-KW"/>
</dbReference>
<evidence type="ECO:0000256" key="10">
    <source>
        <dbReference type="ARBA" id="ARBA00038976"/>
    </source>
</evidence>
<evidence type="ECO:0000256" key="16">
    <source>
        <dbReference type="ARBA" id="ARBA00077688"/>
    </source>
</evidence>
<proteinExistence type="inferred from homology"/>
<dbReference type="InterPro" id="IPR001160">
    <property type="entry name" value="Peptidase_M20C"/>
</dbReference>
<dbReference type="GO" id="GO:0046872">
    <property type="term" value="F:metal ion binding"/>
    <property type="evidence" value="ECO:0007669"/>
    <property type="project" value="UniProtKB-KW"/>
</dbReference>
<evidence type="ECO:0000256" key="8">
    <source>
        <dbReference type="ARBA" id="ARBA00023285"/>
    </source>
</evidence>
<dbReference type="GO" id="GO:0070573">
    <property type="term" value="F:metallodipeptidase activity"/>
    <property type="evidence" value="ECO:0007669"/>
    <property type="project" value="TreeGrafter"/>
</dbReference>
<keyword evidence="3" id="KW-0645">Protease</keyword>
<reference evidence="20" key="1">
    <citation type="submission" date="2015-05" db="EMBL/GenBank/DDBJ databases">
        <authorList>
            <consortium name="Pathogen Informatics"/>
        </authorList>
    </citation>
    <scope>NUCLEOTIDE SEQUENCE [LARGE SCALE GENOMIC DNA]</scope>
    <source>
        <strain evidence="20">M72</strain>
    </source>
</reference>
<evidence type="ECO:0000256" key="11">
    <source>
        <dbReference type="ARBA" id="ARBA00044252"/>
    </source>
</evidence>
<dbReference type="PRINTS" id="PR00934">
    <property type="entry name" value="XHISDIPTASE"/>
</dbReference>
<comment type="catalytic activity">
    <reaction evidence="9">
        <text>Hydrolysis of dipeptides, preferentially hydrophobic dipeptides including prolyl amino acids.</text>
        <dbReference type="EC" id="3.4.13.18"/>
    </reaction>
</comment>
<dbReference type="NCBIfam" id="TIGR01893">
    <property type="entry name" value="aa-his-dipept"/>
    <property type="match status" value="1"/>
</dbReference>
<dbReference type="Gene3D" id="3.40.630.10">
    <property type="entry name" value="Zn peptidases"/>
    <property type="match status" value="2"/>
</dbReference>
<comment type="cofactor">
    <cofactor evidence="1">
        <name>Co(2+)</name>
        <dbReference type="ChEBI" id="CHEBI:48828"/>
    </cofactor>
</comment>
<comment type="similarity">
    <text evidence="12">Belongs to the peptidase M20C family.</text>
</comment>
<dbReference type="Proteomes" id="UP000049979">
    <property type="component" value="Unassembled WGS sequence"/>
</dbReference>
<dbReference type="GO" id="GO:0005829">
    <property type="term" value="C:cytosol"/>
    <property type="evidence" value="ECO:0007669"/>
    <property type="project" value="TreeGrafter"/>
</dbReference>
<dbReference type="OrthoDB" id="9773892at2"/>
<dbReference type="InterPro" id="IPR002933">
    <property type="entry name" value="Peptidase_M20"/>
</dbReference>
<keyword evidence="6" id="KW-0862">Zinc</keyword>
<dbReference type="STRING" id="301302.ERS852420_00562"/>
<evidence type="ECO:0000256" key="3">
    <source>
        <dbReference type="ARBA" id="ARBA00022670"/>
    </source>
</evidence>
<name>A0A0M6WMD6_9FIRM</name>
<dbReference type="Pfam" id="PF01546">
    <property type="entry name" value="Peptidase_M20"/>
    <property type="match status" value="1"/>
</dbReference>
<feature type="domain" description="Peptidase M20 dimerisation" evidence="18">
    <location>
        <begin position="208"/>
        <end position="292"/>
    </location>
</feature>
<evidence type="ECO:0000256" key="7">
    <source>
        <dbReference type="ARBA" id="ARBA00023049"/>
    </source>
</evidence>
<dbReference type="EC" id="3.4.13.18" evidence="10"/>
<evidence type="ECO:0000256" key="4">
    <source>
        <dbReference type="ARBA" id="ARBA00022723"/>
    </source>
</evidence>
<keyword evidence="4" id="KW-0479">Metal-binding</keyword>
<dbReference type="EMBL" id="CVRR01000019">
    <property type="protein sequence ID" value="CRL38249.1"/>
    <property type="molecule type" value="Genomic_DNA"/>
</dbReference>
<dbReference type="PANTHER" id="PTHR43501">
    <property type="entry name" value="CYTOSOL NON-SPECIFIC DIPEPTIDASE"/>
    <property type="match status" value="1"/>
</dbReference>
<dbReference type="FunFam" id="3.40.630.10:FF:000015">
    <property type="entry name" value="Aminoacyl-histidine dipeptidase PepD"/>
    <property type="match status" value="1"/>
</dbReference>
<dbReference type="SUPFAM" id="SSF53187">
    <property type="entry name" value="Zn-dependent exopeptidases"/>
    <property type="match status" value="1"/>
</dbReference>
<protein>
    <recommendedName>
        <fullName evidence="13">Cytosol non-specific dipeptidase</fullName>
        <ecNumber evidence="10">3.4.13.18</ecNumber>
    </recommendedName>
    <alternativeName>
        <fullName evidence="16">Aminoacyl-histidine dipeptidase</fullName>
    </alternativeName>
    <alternativeName>
        <fullName evidence="15">Beta-alanyl-histidine dipeptidase</fullName>
    </alternativeName>
    <alternativeName>
        <fullName evidence="14">Carnosinase</fullName>
    </alternativeName>
    <alternativeName>
        <fullName evidence="11">Peptidase D</fullName>
    </alternativeName>
    <alternativeName>
        <fullName evidence="17">Xaa-His dipeptidase</fullName>
    </alternativeName>
</protein>
<evidence type="ECO:0000256" key="1">
    <source>
        <dbReference type="ARBA" id="ARBA00001941"/>
    </source>
</evidence>
<evidence type="ECO:0000256" key="13">
    <source>
        <dbReference type="ARBA" id="ARBA00071271"/>
    </source>
</evidence>
<dbReference type="RefSeq" id="WP_055067850.1">
    <property type="nucleotide sequence ID" value="NZ_CP173697.1"/>
</dbReference>
<keyword evidence="5" id="KW-0378">Hydrolase</keyword>
<evidence type="ECO:0000256" key="9">
    <source>
        <dbReference type="ARBA" id="ARBA00036421"/>
    </source>
</evidence>
<evidence type="ECO:0000256" key="14">
    <source>
        <dbReference type="ARBA" id="ARBA00075285"/>
    </source>
</evidence>
<organism evidence="19 20">
    <name type="scientific">Roseburia faecis</name>
    <dbReference type="NCBI Taxonomy" id="301302"/>
    <lineage>
        <taxon>Bacteria</taxon>
        <taxon>Bacillati</taxon>
        <taxon>Bacillota</taxon>
        <taxon>Clostridia</taxon>
        <taxon>Lachnospirales</taxon>
        <taxon>Lachnospiraceae</taxon>
        <taxon>Roseburia</taxon>
    </lineage>
</organism>
<dbReference type="PIRSF" id="PIRSF016599">
    <property type="entry name" value="Xaa-His_dipept"/>
    <property type="match status" value="1"/>
</dbReference>
<evidence type="ECO:0000256" key="17">
    <source>
        <dbReference type="ARBA" id="ARBA00078074"/>
    </source>
</evidence>